<evidence type="ECO:0000256" key="7">
    <source>
        <dbReference type="RuleBase" id="RU000461"/>
    </source>
</evidence>
<dbReference type="GO" id="GO:0016705">
    <property type="term" value="F:oxidoreductase activity, acting on paired donors, with incorporation or reduction of molecular oxygen"/>
    <property type="evidence" value="ECO:0007669"/>
    <property type="project" value="InterPro"/>
</dbReference>
<dbReference type="PROSITE" id="PS00086">
    <property type="entry name" value="CYTOCHROME_P450"/>
    <property type="match status" value="1"/>
</dbReference>
<gene>
    <name evidence="9" type="ORF">COCCADRAFT_41836</name>
</gene>
<dbReference type="OrthoDB" id="1470350at2759"/>
<evidence type="ECO:0000256" key="8">
    <source>
        <dbReference type="SAM" id="Phobius"/>
    </source>
</evidence>
<keyword evidence="7" id="KW-0503">Monooxygenase</keyword>
<keyword evidence="10" id="KW-1185">Reference proteome</keyword>
<keyword evidence="4 6" id="KW-0479">Metal-binding</keyword>
<dbReference type="Gene3D" id="1.10.630.10">
    <property type="entry name" value="Cytochrome P450"/>
    <property type="match status" value="1"/>
</dbReference>
<evidence type="ECO:0000256" key="6">
    <source>
        <dbReference type="PIRSR" id="PIRSR602401-1"/>
    </source>
</evidence>
<keyword evidence="3 6" id="KW-0349">Heme</keyword>
<dbReference type="InterPro" id="IPR036396">
    <property type="entry name" value="Cyt_P450_sf"/>
</dbReference>
<evidence type="ECO:0000256" key="3">
    <source>
        <dbReference type="ARBA" id="ARBA00022617"/>
    </source>
</evidence>
<name>W6XXG1_COCC2</name>
<evidence type="ECO:0008006" key="11">
    <source>
        <dbReference type="Google" id="ProtNLM"/>
    </source>
</evidence>
<dbReference type="Proteomes" id="UP000053841">
    <property type="component" value="Unassembled WGS sequence"/>
</dbReference>
<dbReference type="PRINTS" id="PR00385">
    <property type="entry name" value="P450"/>
</dbReference>
<dbReference type="InterPro" id="IPR050121">
    <property type="entry name" value="Cytochrome_P450_monoxygenase"/>
</dbReference>
<reference evidence="9 10" key="1">
    <citation type="journal article" date="2013" name="PLoS Genet.">
        <title>Comparative genome structure, secondary metabolite, and effector coding capacity across Cochliobolus pathogens.</title>
        <authorList>
            <person name="Condon B.J."/>
            <person name="Leng Y."/>
            <person name="Wu D."/>
            <person name="Bushley K.E."/>
            <person name="Ohm R.A."/>
            <person name="Otillar R."/>
            <person name="Martin J."/>
            <person name="Schackwitz W."/>
            <person name="Grimwood J."/>
            <person name="MohdZainudin N."/>
            <person name="Xue C."/>
            <person name="Wang R."/>
            <person name="Manning V.A."/>
            <person name="Dhillon B."/>
            <person name="Tu Z.J."/>
            <person name="Steffenson B.J."/>
            <person name="Salamov A."/>
            <person name="Sun H."/>
            <person name="Lowry S."/>
            <person name="LaButti K."/>
            <person name="Han J."/>
            <person name="Copeland A."/>
            <person name="Lindquist E."/>
            <person name="Barry K."/>
            <person name="Schmutz J."/>
            <person name="Baker S.E."/>
            <person name="Ciuffetti L.M."/>
            <person name="Grigoriev I.V."/>
            <person name="Zhong S."/>
            <person name="Turgeon B.G."/>
        </authorList>
    </citation>
    <scope>NUCLEOTIDE SEQUENCE [LARGE SCALE GENOMIC DNA]</scope>
    <source>
        <strain evidence="9 10">26-R-13</strain>
    </source>
</reference>
<comment type="cofactor">
    <cofactor evidence="1 6">
        <name>heme</name>
        <dbReference type="ChEBI" id="CHEBI:30413"/>
    </cofactor>
</comment>
<dbReference type="AlphaFoldDB" id="W6XXG1"/>
<evidence type="ECO:0000256" key="1">
    <source>
        <dbReference type="ARBA" id="ARBA00001971"/>
    </source>
</evidence>
<dbReference type="PANTHER" id="PTHR24305">
    <property type="entry name" value="CYTOCHROME P450"/>
    <property type="match status" value="1"/>
</dbReference>
<keyword evidence="5 6" id="KW-0408">Iron</keyword>
<dbReference type="eggNOG" id="KOG0157">
    <property type="taxonomic scope" value="Eukaryota"/>
</dbReference>
<comment type="similarity">
    <text evidence="2 7">Belongs to the cytochrome P450 family.</text>
</comment>
<evidence type="ECO:0000256" key="5">
    <source>
        <dbReference type="ARBA" id="ARBA00023004"/>
    </source>
</evidence>
<feature type="transmembrane region" description="Helical" evidence="8">
    <location>
        <begin position="6"/>
        <end position="29"/>
    </location>
</feature>
<accession>W6XXG1</accession>
<keyword evidence="8" id="KW-0472">Membrane</keyword>
<evidence type="ECO:0000256" key="4">
    <source>
        <dbReference type="ARBA" id="ARBA00022723"/>
    </source>
</evidence>
<evidence type="ECO:0000313" key="10">
    <source>
        <dbReference type="Proteomes" id="UP000053841"/>
    </source>
</evidence>
<evidence type="ECO:0000256" key="2">
    <source>
        <dbReference type="ARBA" id="ARBA00010617"/>
    </source>
</evidence>
<feature type="binding site" description="axial binding residue" evidence="6">
    <location>
        <position position="438"/>
    </location>
    <ligand>
        <name>heme</name>
        <dbReference type="ChEBI" id="CHEBI:30413"/>
    </ligand>
    <ligandPart>
        <name>Fe</name>
        <dbReference type="ChEBI" id="CHEBI:18248"/>
    </ligandPart>
</feature>
<dbReference type="EMBL" id="KI964929">
    <property type="protein sequence ID" value="EUC27434.1"/>
    <property type="molecule type" value="Genomic_DNA"/>
</dbReference>
<dbReference type="RefSeq" id="XP_007718256.1">
    <property type="nucleotide sequence ID" value="XM_007720066.1"/>
</dbReference>
<dbReference type="GO" id="GO:0020037">
    <property type="term" value="F:heme binding"/>
    <property type="evidence" value="ECO:0007669"/>
    <property type="project" value="InterPro"/>
</dbReference>
<dbReference type="GeneID" id="19149576"/>
<keyword evidence="7" id="KW-0560">Oxidoreductase</keyword>
<keyword evidence="8" id="KW-1133">Transmembrane helix</keyword>
<proteinExistence type="inferred from homology"/>
<dbReference type="KEGG" id="bze:COCCADRAFT_41836"/>
<dbReference type="GO" id="GO:0004497">
    <property type="term" value="F:monooxygenase activity"/>
    <property type="evidence" value="ECO:0007669"/>
    <property type="project" value="UniProtKB-KW"/>
</dbReference>
<sequence>MGNIQLLVGSIVGGVILQFSLLAIYNILFHPCRKFPGPKIAAATGFFYHYKCLKGEEAAWVTEMHKRYGEVVRLAPDRLSFVAAGAWRDIAGPSVGKRLENRKDPTAIPSNIKGTRSLASEYRTEVHRPRRRLYQNAFSDKALRKQEPLILGYVNLLVQVIKEAATKDSISKVDIQKLLNCCTFDVMADLTFGEPLGLLEKSELNLWVAQIFGNVKNTSIKRFALEYPIIERLIKIMTPKSLKAAGLAHYDYSAQRVKKRLAKGIDIGKPDIWSLVMTKNEQGEMPEEIMMADATTFMIAGTETTASTLSALFYLCLTHPEQMQRLQAEVRALREDELTLDTMQHLPFMSACIKETLRVYPVVPIPLFRKTPQGGNVIDGQWIPENTRVAVSQYAAYRHNTNFKNPDSFLPERWLPGTGYDADHKDAFNPFSIGPRNCIGQNLANHEMRIILAKLVWNFDFELCDESRSWIQQKVYILWDKPPLIVKARNIRA</sequence>
<dbReference type="SUPFAM" id="SSF48264">
    <property type="entry name" value="Cytochrome P450"/>
    <property type="match status" value="1"/>
</dbReference>
<evidence type="ECO:0000313" key="9">
    <source>
        <dbReference type="EMBL" id="EUC27434.1"/>
    </source>
</evidence>
<dbReference type="InterPro" id="IPR001128">
    <property type="entry name" value="Cyt_P450"/>
</dbReference>
<dbReference type="PANTHER" id="PTHR24305:SF210">
    <property type="entry name" value="CYTOCHROME P450 MONOOXYGENASE ASQL-RELATED"/>
    <property type="match status" value="1"/>
</dbReference>
<dbReference type="GO" id="GO:0005506">
    <property type="term" value="F:iron ion binding"/>
    <property type="evidence" value="ECO:0007669"/>
    <property type="project" value="InterPro"/>
</dbReference>
<dbReference type="Pfam" id="PF00067">
    <property type="entry name" value="p450"/>
    <property type="match status" value="1"/>
</dbReference>
<dbReference type="PRINTS" id="PR00463">
    <property type="entry name" value="EP450I"/>
</dbReference>
<organism evidence="9 10">
    <name type="scientific">Cochliobolus carbonum (strain 26-R-13)</name>
    <name type="common">Maize leaf spot fungus</name>
    <name type="synonym">Bipolaris zeicola</name>
    <dbReference type="NCBI Taxonomy" id="930089"/>
    <lineage>
        <taxon>Eukaryota</taxon>
        <taxon>Fungi</taxon>
        <taxon>Dikarya</taxon>
        <taxon>Ascomycota</taxon>
        <taxon>Pezizomycotina</taxon>
        <taxon>Dothideomycetes</taxon>
        <taxon>Pleosporomycetidae</taxon>
        <taxon>Pleosporales</taxon>
        <taxon>Pleosporineae</taxon>
        <taxon>Pleosporaceae</taxon>
        <taxon>Bipolaris</taxon>
    </lineage>
</organism>
<dbReference type="InterPro" id="IPR017972">
    <property type="entry name" value="Cyt_P450_CS"/>
</dbReference>
<dbReference type="CDD" id="cd11058">
    <property type="entry name" value="CYP60B-like"/>
    <property type="match status" value="1"/>
</dbReference>
<keyword evidence="8" id="KW-0812">Transmembrane</keyword>
<dbReference type="HOGENOM" id="CLU_001570_14_11_1"/>
<protein>
    <recommendedName>
        <fullName evidence="11">Cytochrome P450 monooxygenase</fullName>
    </recommendedName>
</protein>
<dbReference type="InterPro" id="IPR002401">
    <property type="entry name" value="Cyt_P450_E_grp-I"/>
</dbReference>